<name>A0A550CWC7_9AGAR</name>
<dbReference type="PANTHER" id="PTHR43138">
    <property type="entry name" value="ACETYLTRANSFERASE, GNAT FAMILY"/>
    <property type="match status" value="1"/>
</dbReference>
<dbReference type="PROSITE" id="PS51186">
    <property type="entry name" value="GNAT"/>
    <property type="match status" value="1"/>
</dbReference>
<proteinExistence type="predicted"/>
<dbReference type="AlphaFoldDB" id="A0A550CWC7"/>
<dbReference type="PANTHER" id="PTHR43138:SF1">
    <property type="entry name" value="N-ACETYLTRANSFERASE ACA1"/>
    <property type="match status" value="1"/>
</dbReference>
<evidence type="ECO:0000259" key="1">
    <source>
        <dbReference type="PROSITE" id="PS51186"/>
    </source>
</evidence>
<dbReference type="GO" id="GO:0016747">
    <property type="term" value="F:acyltransferase activity, transferring groups other than amino-acyl groups"/>
    <property type="evidence" value="ECO:0007669"/>
    <property type="project" value="InterPro"/>
</dbReference>
<dbReference type="InterPro" id="IPR016181">
    <property type="entry name" value="Acyl_CoA_acyltransferase"/>
</dbReference>
<dbReference type="InterPro" id="IPR052742">
    <property type="entry name" value="Mito_N-acetyltransferase"/>
</dbReference>
<evidence type="ECO:0000313" key="3">
    <source>
        <dbReference type="Proteomes" id="UP000320762"/>
    </source>
</evidence>
<dbReference type="GO" id="GO:0005634">
    <property type="term" value="C:nucleus"/>
    <property type="evidence" value="ECO:0007669"/>
    <property type="project" value="TreeGrafter"/>
</dbReference>
<dbReference type="Gene3D" id="3.40.630.30">
    <property type="match status" value="1"/>
</dbReference>
<sequence length="245" mass="26573">MSAYGAIQARDGPALPSTLWALRKATTDGKTHVTLHHLTLKTARELPGLCEYLCKVFSDEVDKGLTYPQEGPLTQAAFETYFFAADVFVAVLQGPGSPIVAQGDTQAPGTSVDLNVASAAAGRRWDDCLVGYYYVKPNYPGRSSHICNAGFVVPPQHRGGGYGVVLADTYLHYAPKLGYQASVFNLVYVNNVASIRLWERLGFTKAGRIPRAGRLRKKDGDGEEYVDAWVFYKSFIEDDAGAGAA</sequence>
<comment type="caution">
    <text evidence="2">The sequence shown here is derived from an EMBL/GenBank/DDBJ whole genome shotgun (WGS) entry which is preliminary data.</text>
</comment>
<dbReference type="SUPFAM" id="SSF55729">
    <property type="entry name" value="Acyl-CoA N-acyltransferases (Nat)"/>
    <property type="match status" value="1"/>
</dbReference>
<accession>A0A550CWC7</accession>
<keyword evidence="3" id="KW-1185">Reference proteome</keyword>
<keyword evidence="2" id="KW-0012">Acyltransferase</keyword>
<dbReference type="OrthoDB" id="10264707at2759"/>
<gene>
    <name evidence="2" type="ORF">BD626DRAFT_5458</name>
</gene>
<keyword evidence="2" id="KW-0808">Transferase</keyword>
<dbReference type="STRING" id="97359.A0A550CWC7"/>
<protein>
    <submittedName>
        <fullName evidence="2">Acyl-CoA N-acyltransferase</fullName>
    </submittedName>
</protein>
<evidence type="ECO:0000313" key="2">
    <source>
        <dbReference type="EMBL" id="TRM69091.1"/>
    </source>
</evidence>
<reference evidence="2 3" key="1">
    <citation type="journal article" date="2019" name="New Phytol.">
        <title>Comparative genomics reveals unique wood-decay strategies and fruiting body development in the Schizophyllaceae.</title>
        <authorList>
            <person name="Almasi E."/>
            <person name="Sahu N."/>
            <person name="Krizsan K."/>
            <person name="Balint B."/>
            <person name="Kovacs G.M."/>
            <person name="Kiss B."/>
            <person name="Cseklye J."/>
            <person name="Drula E."/>
            <person name="Henrissat B."/>
            <person name="Nagy I."/>
            <person name="Chovatia M."/>
            <person name="Adam C."/>
            <person name="LaButti K."/>
            <person name="Lipzen A."/>
            <person name="Riley R."/>
            <person name="Grigoriev I.V."/>
            <person name="Nagy L.G."/>
        </authorList>
    </citation>
    <scope>NUCLEOTIDE SEQUENCE [LARGE SCALE GENOMIC DNA]</scope>
    <source>
        <strain evidence="2 3">NL-1724</strain>
    </source>
</reference>
<dbReference type="Proteomes" id="UP000320762">
    <property type="component" value="Unassembled WGS sequence"/>
</dbReference>
<dbReference type="EMBL" id="VDMD01000001">
    <property type="protein sequence ID" value="TRM69091.1"/>
    <property type="molecule type" value="Genomic_DNA"/>
</dbReference>
<feature type="domain" description="N-acetyltransferase" evidence="1">
    <location>
        <begin position="71"/>
        <end position="236"/>
    </location>
</feature>
<dbReference type="InterPro" id="IPR000182">
    <property type="entry name" value="GNAT_dom"/>
</dbReference>
<dbReference type="Pfam" id="PF00583">
    <property type="entry name" value="Acetyltransf_1"/>
    <property type="match status" value="1"/>
</dbReference>
<organism evidence="2 3">
    <name type="scientific">Schizophyllum amplum</name>
    <dbReference type="NCBI Taxonomy" id="97359"/>
    <lineage>
        <taxon>Eukaryota</taxon>
        <taxon>Fungi</taxon>
        <taxon>Dikarya</taxon>
        <taxon>Basidiomycota</taxon>
        <taxon>Agaricomycotina</taxon>
        <taxon>Agaricomycetes</taxon>
        <taxon>Agaricomycetidae</taxon>
        <taxon>Agaricales</taxon>
        <taxon>Schizophyllaceae</taxon>
        <taxon>Schizophyllum</taxon>
    </lineage>
</organism>